<dbReference type="GO" id="GO:0031419">
    <property type="term" value="F:cobalamin binding"/>
    <property type="evidence" value="ECO:0007669"/>
    <property type="project" value="InterPro"/>
</dbReference>
<dbReference type="GO" id="GO:0046872">
    <property type="term" value="F:metal ion binding"/>
    <property type="evidence" value="ECO:0007669"/>
    <property type="project" value="InterPro"/>
</dbReference>
<evidence type="ECO:0000259" key="2">
    <source>
        <dbReference type="Pfam" id="PF12728"/>
    </source>
</evidence>
<dbReference type="Pfam" id="PF12728">
    <property type="entry name" value="HTH_17"/>
    <property type="match status" value="1"/>
</dbReference>
<reference evidence="3 4" key="1">
    <citation type="submission" date="2019-02" db="EMBL/GenBank/DDBJ databases">
        <title>Deep-cultivation of Planctomycetes and their phenomic and genomic characterization uncovers novel biology.</title>
        <authorList>
            <person name="Wiegand S."/>
            <person name="Jogler M."/>
            <person name="Boedeker C."/>
            <person name="Pinto D."/>
            <person name="Vollmers J."/>
            <person name="Rivas-Marin E."/>
            <person name="Kohn T."/>
            <person name="Peeters S.H."/>
            <person name="Heuer A."/>
            <person name="Rast P."/>
            <person name="Oberbeckmann S."/>
            <person name="Bunk B."/>
            <person name="Jeske O."/>
            <person name="Meyerdierks A."/>
            <person name="Storesund J.E."/>
            <person name="Kallscheuer N."/>
            <person name="Luecker S."/>
            <person name="Lage O.M."/>
            <person name="Pohl T."/>
            <person name="Merkel B.J."/>
            <person name="Hornburger P."/>
            <person name="Mueller R.-W."/>
            <person name="Bruemmer F."/>
            <person name="Labrenz M."/>
            <person name="Spormann A.M."/>
            <person name="Op Den Camp H."/>
            <person name="Overmann J."/>
            <person name="Amann R."/>
            <person name="Jetten M.S.M."/>
            <person name="Mascher T."/>
            <person name="Medema M.H."/>
            <person name="Devos D.P."/>
            <person name="Kaster A.-K."/>
            <person name="Ovreas L."/>
            <person name="Rohde M."/>
            <person name="Galperin M.Y."/>
            <person name="Jogler C."/>
        </authorList>
    </citation>
    <scope>NUCLEOTIDE SEQUENCE [LARGE SCALE GENOMIC DNA]</scope>
    <source>
        <strain evidence="3 4">KOR42</strain>
    </source>
</reference>
<dbReference type="EMBL" id="SIHI01000001">
    <property type="protein sequence ID" value="TWT57604.1"/>
    <property type="molecule type" value="Genomic_DNA"/>
</dbReference>
<dbReference type="SUPFAM" id="SSF52242">
    <property type="entry name" value="Cobalamin (vitamin B12)-binding domain"/>
    <property type="match status" value="1"/>
</dbReference>
<gene>
    <name evidence="3" type="ORF">KOR42_09660</name>
</gene>
<name>A0A5C5X3J6_9PLAN</name>
<dbReference type="Pfam" id="PF02607">
    <property type="entry name" value="B12-binding_2"/>
    <property type="match status" value="1"/>
</dbReference>
<accession>A0A5C5X3J6</accession>
<evidence type="ECO:0008006" key="5">
    <source>
        <dbReference type="Google" id="ProtNLM"/>
    </source>
</evidence>
<dbReference type="Gene3D" id="1.10.1240.10">
    <property type="entry name" value="Methionine synthase domain"/>
    <property type="match status" value="1"/>
</dbReference>
<dbReference type="InterPro" id="IPR003759">
    <property type="entry name" value="Cbl-bd_cap"/>
</dbReference>
<protein>
    <recommendedName>
        <fullName evidence="5">Helix-turn-helix domain protein</fullName>
    </recommendedName>
</protein>
<dbReference type="InterPro" id="IPR041657">
    <property type="entry name" value="HTH_17"/>
</dbReference>
<dbReference type="InterPro" id="IPR036724">
    <property type="entry name" value="Cobalamin-bd_sf"/>
</dbReference>
<dbReference type="Gene3D" id="3.40.50.280">
    <property type="entry name" value="Cobalamin-binding domain"/>
    <property type="match status" value="1"/>
</dbReference>
<feature type="domain" description="Helix-turn-helix" evidence="2">
    <location>
        <begin position="5"/>
        <end position="54"/>
    </location>
</feature>
<evidence type="ECO:0000259" key="1">
    <source>
        <dbReference type="Pfam" id="PF02607"/>
    </source>
</evidence>
<dbReference type="InterPro" id="IPR036594">
    <property type="entry name" value="Meth_synthase_dom"/>
</dbReference>
<evidence type="ECO:0000313" key="4">
    <source>
        <dbReference type="Proteomes" id="UP000317243"/>
    </source>
</evidence>
<sequence>MKELVSPKQLAQAISVSESSLKRWCDKGVIPAVYTAGGHRRIPVNGVLSYLREQGLEIQHPEILGLPPATTGGQARKISSEQARLLSAMVSGNEEVCIEIVFNLYLGNCPVSAICDEVLAETFHEIGDRWGCGDVAVYQERRACELCLRIIHELRRALPELPASAPIAIGGTLDGDPYTLASSMSELVLRDTGWNATSMGNMLPFASMRQALRDTGASFLWISVSSIRDKEEFLTEFEELSNLAFELNATLAVGGKALVEEIRKEMKYSAFCDNFRHLQTVAEQSLKKFSSNQTEEQ</sequence>
<dbReference type="AlphaFoldDB" id="A0A5C5X3J6"/>
<organism evidence="3 4">
    <name type="scientific">Thalassoglobus neptunius</name>
    <dbReference type="NCBI Taxonomy" id="1938619"/>
    <lineage>
        <taxon>Bacteria</taxon>
        <taxon>Pseudomonadati</taxon>
        <taxon>Planctomycetota</taxon>
        <taxon>Planctomycetia</taxon>
        <taxon>Planctomycetales</taxon>
        <taxon>Planctomycetaceae</taxon>
        <taxon>Thalassoglobus</taxon>
    </lineage>
</organism>
<dbReference type="RefSeq" id="WP_197440860.1">
    <property type="nucleotide sequence ID" value="NZ_SIHI01000001.1"/>
</dbReference>
<feature type="domain" description="B12-binding N-terminal" evidence="1">
    <location>
        <begin position="83"/>
        <end position="151"/>
    </location>
</feature>
<proteinExistence type="predicted"/>
<evidence type="ECO:0000313" key="3">
    <source>
        <dbReference type="EMBL" id="TWT57604.1"/>
    </source>
</evidence>
<keyword evidence="4" id="KW-1185">Reference proteome</keyword>
<comment type="caution">
    <text evidence="3">The sequence shown here is derived from an EMBL/GenBank/DDBJ whole genome shotgun (WGS) entry which is preliminary data.</text>
</comment>
<dbReference type="Proteomes" id="UP000317243">
    <property type="component" value="Unassembled WGS sequence"/>
</dbReference>
<dbReference type="InterPro" id="IPR009061">
    <property type="entry name" value="DNA-bd_dom_put_sf"/>
</dbReference>
<dbReference type="SUPFAM" id="SSF46955">
    <property type="entry name" value="Putative DNA-binding domain"/>
    <property type="match status" value="1"/>
</dbReference>